<dbReference type="AlphaFoldDB" id="A0A921UL65"/>
<organism evidence="3 4">
    <name type="scientific">Sorghum bicolor</name>
    <name type="common">Sorghum</name>
    <name type="synonym">Sorghum vulgare</name>
    <dbReference type="NCBI Taxonomy" id="4558"/>
    <lineage>
        <taxon>Eukaryota</taxon>
        <taxon>Viridiplantae</taxon>
        <taxon>Streptophyta</taxon>
        <taxon>Embryophyta</taxon>
        <taxon>Tracheophyta</taxon>
        <taxon>Spermatophyta</taxon>
        <taxon>Magnoliopsida</taxon>
        <taxon>Liliopsida</taxon>
        <taxon>Poales</taxon>
        <taxon>Poaceae</taxon>
        <taxon>PACMAD clade</taxon>
        <taxon>Panicoideae</taxon>
        <taxon>Andropogonodae</taxon>
        <taxon>Andropogoneae</taxon>
        <taxon>Sorghinae</taxon>
        <taxon>Sorghum</taxon>
    </lineage>
</organism>
<reference evidence="3" key="2">
    <citation type="submission" date="2020-10" db="EMBL/GenBank/DDBJ databases">
        <authorList>
            <person name="Cooper E.A."/>
            <person name="Brenton Z.W."/>
            <person name="Flinn B.S."/>
            <person name="Jenkins J."/>
            <person name="Shu S."/>
            <person name="Flowers D."/>
            <person name="Luo F."/>
            <person name="Wang Y."/>
            <person name="Xia P."/>
            <person name="Barry K."/>
            <person name="Daum C."/>
            <person name="Lipzen A."/>
            <person name="Yoshinaga Y."/>
            <person name="Schmutz J."/>
            <person name="Saski C."/>
            <person name="Vermerris W."/>
            <person name="Kresovich S."/>
        </authorList>
    </citation>
    <scope>NUCLEOTIDE SEQUENCE</scope>
</reference>
<protein>
    <submittedName>
        <fullName evidence="3">Uncharacterized protein</fullName>
    </submittedName>
</protein>
<comment type="caution">
    <text evidence="3">The sequence shown here is derived from an EMBL/GenBank/DDBJ whole genome shotgun (WGS) entry which is preliminary data.</text>
</comment>
<dbReference type="Proteomes" id="UP000807115">
    <property type="component" value="Chromosome 4"/>
</dbReference>
<sequence>MASAGHKNTTAVLLLLLLPLTLSSTVSEARHKSDWNWHGPIIYASPPPPHTGHHGDLDSSAYIDELAPAPLPEEPAGDLSSVPRKP</sequence>
<gene>
    <name evidence="3" type="ORF">BDA96_04G349200</name>
</gene>
<feature type="chain" id="PRO_5037554439" evidence="2">
    <location>
        <begin position="24"/>
        <end position="86"/>
    </location>
</feature>
<accession>A0A921UL65</accession>
<evidence type="ECO:0000313" key="3">
    <source>
        <dbReference type="EMBL" id="KAG0535240.1"/>
    </source>
</evidence>
<keyword evidence="2" id="KW-0732">Signal</keyword>
<feature type="region of interest" description="Disordered" evidence="1">
    <location>
        <begin position="41"/>
        <end position="86"/>
    </location>
</feature>
<feature type="signal peptide" evidence="2">
    <location>
        <begin position="1"/>
        <end position="23"/>
    </location>
</feature>
<evidence type="ECO:0000256" key="1">
    <source>
        <dbReference type="SAM" id="MobiDB-lite"/>
    </source>
</evidence>
<dbReference type="EMBL" id="CM027683">
    <property type="protein sequence ID" value="KAG0535240.1"/>
    <property type="molecule type" value="Genomic_DNA"/>
</dbReference>
<evidence type="ECO:0000256" key="2">
    <source>
        <dbReference type="SAM" id="SignalP"/>
    </source>
</evidence>
<evidence type="ECO:0000313" key="4">
    <source>
        <dbReference type="Proteomes" id="UP000807115"/>
    </source>
</evidence>
<name>A0A921UL65_SORBI</name>
<reference evidence="3" key="1">
    <citation type="journal article" date="2019" name="BMC Genomics">
        <title>A new reference genome for Sorghum bicolor reveals high levels of sequence similarity between sweet and grain genotypes: implications for the genetics of sugar metabolism.</title>
        <authorList>
            <person name="Cooper E.A."/>
            <person name="Brenton Z.W."/>
            <person name="Flinn B.S."/>
            <person name="Jenkins J."/>
            <person name="Shu S."/>
            <person name="Flowers D."/>
            <person name="Luo F."/>
            <person name="Wang Y."/>
            <person name="Xia P."/>
            <person name="Barry K."/>
            <person name="Daum C."/>
            <person name="Lipzen A."/>
            <person name="Yoshinaga Y."/>
            <person name="Schmutz J."/>
            <person name="Saski C."/>
            <person name="Vermerris W."/>
            <person name="Kresovich S."/>
        </authorList>
    </citation>
    <scope>NUCLEOTIDE SEQUENCE</scope>
</reference>
<proteinExistence type="predicted"/>